<evidence type="ECO:0000313" key="1">
    <source>
        <dbReference type="EMBL" id="JAH81179.1"/>
    </source>
</evidence>
<accession>A0A0E9VSV4</accession>
<dbReference type="AlphaFoldDB" id="A0A0E9VSV4"/>
<proteinExistence type="predicted"/>
<reference evidence="1" key="1">
    <citation type="submission" date="2014-11" db="EMBL/GenBank/DDBJ databases">
        <authorList>
            <person name="Amaro Gonzalez C."/>
        </authorList>
    </citation>
    <scope>NUCLEOTIDE SEQUENCE</scope>
</reference>
<reference evidence="1" key="2">
    <citation type="journal article" date="2015" name="Fish Shellfish Immunol.">
        <title>Early steps in the European eel (Anguilla anguilla)-Vibrio vulnificus interaction in the gills: Role of the RtxA13 toxin.</title>
        <authorList>
            <person name="Callol A."/>
            <person name="Pajuelo D."/>
            <person name="Ebbesson L."/>
            <person name="Teles M."/>
            <person name="MacKenzie S."/>
            <person name="Amaro C."/>
        </authorList>
    </citation>
    <scope>NUCLEOTIDE SEQUENCE</scope>
</reference>
<dbReference type="EMBL" id="GBXM01027398">
    <property type="protein sequence ID" value="JAH81179.1"/>
    <property type="molecule type" value="Transcribed_RNA"/>
</dbReference>
<name>A0A0E9VSV4_ANGAN</name>
<organism evidence="1">
    <name type="scientific">Anguilla anguilla</name>
    <name type="common">European freshwater eel</name>
    <name type="synonym">Muraena anguilla</name>
    <dbReference type="NCBI Taxonomy" id="7936"/>
    <lineage>
        <taxon>Eukaryota</taxon>
        <taxon>Metazoa</taxon>
        <taxon>Chordata</taxon>
        <taxon>Craniata</taxon>
        <taxon>Vertebrata</taxon>
        <taxon>Euteleostomi</taxon>
        <taxon>Actinopterygii</taxon>
        <taxon>Neopterygii</taxon>
        <taxon>Teleostei</taxon>
        <taxon>Anguilliformes</taxon>
        <taxon>Anguillidae</taxon>
        <taxon>Anguilla</taxon>
    </lineage>
</organism>
<sequence>MREEKITTDGVMTDCDF</sequence>
<protein>
    <submittedName>
        <fullName evidence="1">Uncharacterized protein</fullName>
    </submittedName>
</protein>